<reference evidence="1 2" key="1">
    <citation type="submission" date="2019-03" db="EMBL/GenBank/DDBJ databases">
        <title>Whole genome sequence of a novel Rubrobacter taiwanensis strain, isolated from Yellowstone National Park.</title>
        <authorList>
            <person name="Freed S."/>
            <person name="Ramaley R.F."/>
            <person name="Kyndt J.A."/>
        </authorList>
    </citation>
    <scope>NUCLEOTIDE SEQUENCE [LARGE SCALE GENOMIC DNA]</scope>
    <source>
        <strain evidence="1 2">Yellowstone</strain>
    </source>
</reference>
<dbReference type="InterPro" id="IPR036412">
    <property type="entry name" value="HAD-like_sf"/>
</dbReference>
<name>A0A4R1BFL2_9ACTN</name>
<keyword evidence="2" id="KW-1185">Reference proteome</keyword>
<dbReference type="CDD" id="cd07505">
    <property type="entry name" value="HAD_BPGM-like"/>
    <property type="match status" value="1"/>
</dbReference>
<dbReference type="NCBIfam" id="TIGR01509">
    <property type="entry name" value="HAD-SF-IA-v3"/>
    <property type="match status" value="1"/>
</dbReference>
<dbReference type="EMBL" id="SKBU01000020">
    <property type="protein sequence ID" value="TCJ15951.1"/>
    <property type="molecule type" value="Genomic_DNA"/>
</dbReference>
<dbReference type="SUPFAM" id="SSF56784">
    <property type="entry name" value="HAD-like"/>
    <property type="match status" value="1"/>
</dbReference>
<dbReference type="InterPro" id="IPR006439">
    <property type="entry name" value="HAD-SF_hydro_IA"/>
</dbReference>
<dbReference type="OrthoDB" id="9812856at2"/>
<evidence type="ECO:0000313" key="1">
    <source>
        <dbReference type="EMBL" id="TCJ15951.1"/>
    </source>
</evidence>
<dbReference type="PANTHER" id="PTHR18901">
    <property type="entry name" value="2-DEOXYGLUCOSE-6-PHOSPHATE PHOSPHATASE 2"/>
    <property type="match status" value="1"/>
</dbReference>
<dbReference type="PRINTS" id="PR00413">
    <property type="entry name" value="HADHALOGNASE"/>
</dbReference>
<dbReference type="AlphaFoldDB" id="A0A4R1BFL2"/>
<protein>
    <submittedName>
        <fullName evidence="1">HAD family phosphatase</fullName>
    </submittedName>
</protein>
<dbReference type="InterPro" id="IPR041492">
    <property type="entry name" value="HAD_2"/>
</dbReference>
<dbReference type="InterPro" id="IPR023198">
    <property type="entry name" value="PGP-like_dom2"/>
</dbReference>
<dbReference type="Pfam" id="PF13419">
    <property type="entry name" value="HAD_2"/>
    <property type="match status" value="1"/>
</dbReference>
<dbReference type="SFLD" id="SFLDG01129">
    <property type="entry name" value="C1.5:_HAD__Beta-PGM__Phosphata"/>
    <property type="match status" value="1"/>
</dbReference>
<dbReference type="NCBIfam" id="TIGR01549">
    <property type="entry name" value="HAD-SF-IA-v1"/>
    <property type="match status" value="1"/>
</dbReference>
<evidence type="ECO:0000313" key="2">
    <source>
        <dbReference type="Proteomes" id="UP000295244"/>
    </source>
</evidence>
<dbReference type="RefSeq" id="WP_132692202.1">
    <property type="nucleotide sequence ID" value="NZ_SKBU01000020.1"/>
</dbReference>
<dbReference type="InterPro" id="IPR023214">
    <property type="entry name" value="HAD_sf"/>
</dbReference>
<accession>A0A4R1BFL2</accession>
<gene>
    <name evidence="1" type="ORF">E0L93_11910</name>
</gene>
<dbReference type="Proteomes" id="UP000295244">
    <property type="component" value="Unassembled WGS sequence"/>
</dbReference>
<proteinExistence type="predicted"/>
<dbReference type="Gene3D" id="1.10.150.240">
    <property type="entry name" value="Putative phosphatase, domain 2"/>
    <property type="match status" value="1"/>
</dbReference>
<organism evidence="1 2">
    <name type="scientific">Rubrobacter taiwanensis</name>
    <dbReference type="NCBI Taxonomy" id="185139"/>
    <lineage>
        <taxon>Bacteria</taxon>
        <taxon>Bacillati</taxon>
        <taxon>Actinomycetota</taxon>
        <taxon>Rubrobacteria</taxon>
        <taxon>Rubrobacterales</taxon>
        <taxon>Rubrobacteraceae</taxon>
        <taxon>Rubrobacter</taxon>
    </lineage>
</organism>
<sequence length="219" mass="24231">MEDSRIRAVIFDLDGLLLDSEEVWDAARRRLAEEHGGRWHAEATRDMMGMSSHEWSRYMNENIGVDMEPEEISAAVVEKVEEIYRERLPLLPGAREAVERLAARWPLGLASSSNRPVIDLVLELADLESFFKVTVSSEEVARGKPAPDVYLEAARRLGAEPERCAAVEDSTNGILSARAAGMRVIAIPNPAFPPDEDALREASVVLASLQELRPEVVAS</sequence>
<dbReference type="SFLD" id="SFLDS00003">
    <property type="entry name" value="Haloacid_Dehalogenase"/>
    <property type="match status" value="1"/>
</dbReference>
<comment type="caution">
    <text evidence="1">The sequence shown here is derived from an EMBL/GenBank/DDBJ whole genome shotgun (WGS) entry which is preliminary data.</text>
</comment>
<dbReference type="Gene3D" id="3.40.50.1000">
    <property type="entry name" value="HAD superfamily/HAD-like"/>
    <property type="match status" value="1"/>
</dbReference>
<dbReference type="SFLD" id="SFLDG01135">
    <property type="entry name" value="C1.5.6:_HAD__Beta-PGM__Phospha"/>
    <property type="match status" value="1"/>
</dbReference>
<dbReference type="PANTHER" id="PTHR18901:SF38">
    <property type="entry name" value="PSEUDOURIDINE-5'-PHOSPHATASE"/>
    <property type="match status" value="1"/>
</dbReference>